<feature type="compositionally biased region" description="Polar residues" evidence="1">
    <location>
        <begin position="141"/>
        <end position="154"/>
    </location>
</feature>
<feature type="compositionally biased region" description="Basic residues" evidence="1">
    <location>
        <begin position="211"/>
        <end position="221"/>
    </location>
</feature>
<dbReference type="AlphaFoldDB" id="A0A1S2XFM9"/>
<organism evidence="2 3">
    <name type="scientific">Cicer arietinum</name>
    <name type="common">Chickpea</name>
    <name type="synonym">Garbanzo</name>
    <dbReference type="NCBI Taxonomy" id="3827"/>
    <lineage>
        <taxon>Eukaryota</taxon>
        <taxon>Viridiplantae</taxon>
        <taxon>Streptophyta</taxon>
        <taxon>Embryophyta</taxon>
        <taxon>Tracheophyta</taxon>
        <taxon>Spermatophyta</taxon>
        <taxon>Magnoliopsida</taxon>
        <taxon>eudicotyledons</taxon>
        <taxon>Gunneridae</taxon>
        <taxon>Pentapetalae</taxon>
        <taxon>rosids</taxon>
        <taxon>fabids</taxon>
        <taxon>Fabales</taxon>
        <taxon>Fabaceae</taxon>
        <taxon>Papilionoideae</taxon>
        <taxon>50 kb inversion clade</taxon>
        <taxon>NPAAA clade</taxon>
        <taxon>Hologalegina</taxon>
        <taxon>IRL clade</taxon>
        <taxon>Cicereae</taxon>
        <taxon>Cicer</taxon>
    </lineage>
</organism>
<feature type="compositionally biased region" description="Pro residues" evidence="1">
    <location>
        <begin position="26"/>
        <end position="36"/>
    </location>
</feature>
<feature type="region of interest" description="Disordered" evidence="1">
    <location>
        <begin position="77"/>
        <end position="105"/>
    </location>
</feature>
<sequence>MAHTKTSTHKNPSSPTPSSSLSPSPYRSPSPPPRPTPQYSSLERTFSDYMSSSPESSPRLITLEPLATILPPLYQCDIPSISQAPPHLRKTLNPSSSTSSSTRRSMRVLTGIGFSKTKNIDTTINSIFYDDCEPSPPPQNPKAQNFSTSQSSKPKSPEISKFPKISKPPATSKSSKSPSNGLSSKTNSSKTKSTFPKSPSSSTLSQFLASKKLKNPTKFTKKTSTQECSSSKLPTQERSPLETQECSPFKTPNPKSTKTSQTATTKPSTKPSSSKILIPPLIPSKFQTLFAEKWAQRPIGIGRVFSFENLQVEGISIQHHTDALG</sequence>
<evidence type="ECO:0000313" key="3">
    <source>
        <dbReference type="RefSeq" id="XP_004488617.1"/>
    </source>
</evidence>
<dbReference type="PaxDb" id="3827-XP_004488617.1"/>
<dbReference type="RefSeq" id="XP_004488617.1">
    <property type="nucleotide sequence ID" value="XM_004488560.1"/>
</dbReference>
<dbReference type="Proteomes" id="UP000087171">
    <property type="component" value="Chromosome Ca1"/>
</dbReference>
<accession>A0A1S2XFM9</accession>
<evidence type="ECO:0000313" key="2">
    <source>
        <dbReference type="Proteomes" id="UP000087171"/>
    </source>
</evidence>
<feature type="region of interest" description="Disordered" evidence="1">
    <location>
        <begin position="128"/>
        <end position="277"/>
    </location>
</feature>
<name>A0A1S2XFM9_CICAR</name>
<feature type="compositionally biased region" description="Polar residues" evidence="1">
    <location>
        <begin position="225"/>
        <end position="246"/>
    </location>
</feature>
<reference evidence="3" key="2">
    <citation type="submission" date="2025-08" db="UniProtKB">
        <authorList>
            <consortium name="RefSeq"/>
        </authorList>
    </citation>
    <scope>IDENTIFICATION</scope>
    <source>
        <tissue evidence="3">Etiolated seedlings</tissue>
    </source>
</reference>
<feature type="compositionally biased region" description="Low complexity" evidence="1">
    <location>
        <begin position="254"/>
        <end position="277"/>
    </location>
</feature>
<keyword evidence="2" id="KW-1185">Reference proteome</keyword>
<gene>
    <name evidence="3" type="primary">LOC101504214</name>
</gene>
<feature type="compositionally biased region" description="Low complexity" evidence="1">
    <location>
        <begin position="12"/>
        <end position="25"/>
    </location>
</feature>
<feature type="compositionally biased region" description="Low complexity" evidence="1">
    <location>
        <begin position="163"/>
        <end position="205"/>
    </location>
</feature>
<feature type="region of interest" description="Disordered" evidence="1">
    <location>
        <begin position="1"/>
        <end position="58"/>
    </location>
</feature>
<proteinExistence type="predicted"/>
<protein>
    <submittedName>
        <fullName evidence="3">Endochitinase A-like</fullName>
    </submittedName>
</protein>
<evidence type="ECO:0000256" key="1">
    <source>
        <dbReference type="SAM" id="MobiDB-lite"/>
    </source>
</evidence>
<reference evidence="2" key="1">
    <citation type="journal article" date="2013" name="Nat. Biotechnol.">
        <title>Draft genome sequence of chickpea (Cicer arietinum) provides a resource for trait improvement.</title>
        <authorList>
            <person name="Varshney R.K."/>
            <person name="Song C."/>
            <person name="Saxena R.K."/>
            <person name="Azam S."/>
            <person name="Yu S."/>
            <person name="Sharpe A.G."/>
            <person name="Cannon S."/>
            <person name="Baek J."/>
            <person name="Rosen B.D."/>
            <person name="Tar'an B."/>
            <person name="Millan T."/>
            <person name="Zhang X."/>
            <person name="Ramsay L.D."/>
            <person name="Iwata A."/>
            <person name="Wang Y."/>
            <person name="Nelson W."/>
            <person name="Farmer A.D."/>
            <person name="Gaur P.M."/>
            <person name="Soderlund C."/>
            <person name="Penmetsa R.V."/>
            <person name="Xu C."/>
            <person name="Bharti A.K."/>
            <person name="He W."/>
            <person name="Winter P."/>
            <person name="Zhao S."/>
            <person name="Hane J.K."/>
            <person name="Carrasquilla-Garcia N."/>
            <person name="Condie J.A."/>
            <person name="Upadhyaya H.D."/>
            <person name="Luo M.C."/>
            <person name="Thudi M."/>
            <person name="Gowda C.L."/>
            <person name="Singh N.P."/>
            <person name="Lichtenzveig J."/>
            <person name="Gali K.K."/>
            <person name="Rubio J."/>
            <person name="Nadarajan N."/>
            <person name="Dolezel J."/>
            <person name="Bansal K.C."/>
            <person name="Xu X."/>
            <person name="Edwards D."/>
            <person name="Zhang G."/>
            <person name="Kahl G."/>
            <person name="Gil J."/>
            <person name="Singh K.B."/>
            <person name="Datta S.K."/>
            <person name="Jackson S.A."/>
            <person name="Wang J."/>
            <person name="Cook D.R."/>
        </authorList>
    </citation>
    <scope>NUCLEOTIDE SEQUENCE [LARGE SCALE GENOMIC DNA]</scope>
    <source>
        <strain evidence="2">cv. CDC Frontier</strain>
    </source>
</reference>